<evidence type="ECO:0000256" key="2">
    <source>
        <dbReference type="SAM" id="MobiDB-lite"/>
    </source>
</evidence>
<dbReference type="EMBL" id="PYGA01000033">
    <property type="protein sequence ID" value="PSK86895.1"/>
    <property type="molecule type" value="Genomic_DNA"/>
</dbReference>
<keyword evidence="3" id="KW-0812">Transmembrane</keyword>
<evidence type="ECO:0000256" key="3">
    <source>
        <dbReference type="SAM" id="Phobius"/>
    </source>
</evidence>
<dbReference type="NCBIfam" id="TIGR00350">
    <property type="entry name" value="lytR_cpsA_psr"/>
    <property type="match status" value="1"/>
</dbReference>
<comment type="caution">
    <text evidence="5">The sequence shown here is derived from an EMBL/GenBank/DDBJ whole genome shotgun (WGS) entry which is preliminary data.</text>
</comment>
<feature type="domain" description="Cell envelope-related transcriptional attenuator" evidence="4">
    <location>
        <begin position="114"/>
        <end position="269"/>
    </location>
</feature>
<dbReference type="InterPro" id="IPR004474">
    <property type="entry name" value="LytR_CpsA_psr"/>
</dbReference>
<feature type="region of interest" description="Disordered" evidence="2">
    <location>
        <begin position="1"/>
        <end position="31"/>
    </location>
</feature>
<protein>
    <submittedName>
        <fullName evidence="5">LytR family transcriptional attenuator</fullName>
    </submittedName>
</protein>
<feature type="compositionally biased region" description="Basic and acidic residues" evidence="2">
    <location>
        <begin position="386"/>
        <end position="409"/>
    </location>
</feature>
<keyword evidence="3" id="KW-1133">Transmembrane helix</keyword>
<feature type="region of interest" description="Disordered" evidence="2">
    <location>
        <begin position="354"/>
        <end position="424"/>
    </location>
</feature>
<keyword evidence="6" id="KW-1185">Reference proteome</keyword>
<evidence type="ECO:0000313" key="6">
    <source>
        <dbReference type="Proteomes" id="UP000240542"/>
    </source>
</evidence>
<sequence>MSDAAAPNENEPHEAAPDEGAPASPPPARRGRWRRPLAWTAAVVAVALIAAAGTAYGYYRSLRGDMVQHDLGSALPEMERPPKIGDDLNILFIGSDVRTGDNAEYGGKDFVGERSDSLMLAHISPDKGVTMVNFPRDSVVELPECTPYGKTEGTPGYYGMINAALFHGGPPCAVKAVESLTDIRVDHFVHLSFVGFRDMVDAVGGVRMCIPEPMKDERSHLDLDAGRQTLDGRESLAFVRARYEIGDGGDIGRIDRQQIFLSELATKATSSDVLTDPAKLTGLLEAVSKHTSTDDDLTLDTMLSLGSTLGDTDVKDITFYTVPWEQAPFDPNRVVWNEEKADRLFHAINNDRPLDDAQLQTGRPEPSASPSGKGGPSATPSYPAEPPERETGGKRGQADPDEIEGRDATSDACVNGLGEGTGDD</sequence>
<evidence type="ECO:0000259" key="4">
    <source>
        <dbReference type="Pfam" id="PF03816"/>
    </source>
</evidence>
<dbReference type="Gene3D" id="3.40.630.190">
    <property type="entry name" value="LCP protein"/>
    <property type="match status" value="1"/>
</dbReference>
<dbReference type="PANTHER" id="PTHR33392">
    <property type="entry name" value="POLYISOPRENYL-TEICHOIC ACID--PEPTIDOGLYCAN TEICHOIC ACID TRANSFERASE TAGU"/>
    <property type="match status" value="1"/>
</dbReference>
<accession>A0A2P8CPK1</accession>
<dbReference type="Pfam" id="PF03816">
    <property type="entry name" value="LytR_cpsA_psr"/>
    <property type="match status" value="1"/>
</dbReference>
<feature type="compositionally biased region" description="Low complexity" evidence="2">
    <location>
        <begin position="364"/>
        <end position="381"/>
    </location>
</feature>
<proteinExistence type="inferred from homology"/>
<feature type="transmembrane region" description="Helical" evidence="3">
    <location>
        <begin position="37"/>
        <end position="59"/>
    </location>
</feature>
<dbReference type="InterPro" id="IPR050922">
    <property type="entry name" value="LytR/CpsA/Psr_CW_biosynth"/>
</dbReference>
<keyword evidence="3" id="KW-0472">Membrane</keyword>
<dbReference type="AlphaFoldDB" id="A0A2P8CPK1"/>
<evidence type="ECO:0000313" key="5">
    <source>
        <dbReference type="EMBL" id="PSK86895.1"/>
    </source>
</evidence>
<gene>
    <name evidence="5" type="ORF">CLV63_13312</name>
</gene>
<evidence type="ECO:0000256" key="1">
    <source>
        <dbReference type="ARBA" id="ARBA00006068"/>
    </source>
</evidence>
<dbReference type="PANTHER" id="PTHR33392:SF6">
    <property type="entry name" value="POLYISOPRENYL-TEICHOIC ACID--PEPTIDOGLYCAN TEICHOIC ACID TRANSFERASE TAGU"/>
    <property type="match status" value="1"/>
</dbReference>
<comment type="similarity">
    <text evidence="1">Belongs to the LytR/CpsA/Psr (LCP) family.</text>
</comment>
<dbReference type="Proteomes" id="UP000240542">
    <property type="component" value="Unassembled WGS sequence"/>
</dbReference>
<dbReference type="OrthoDB" id="5168236at2"/>
<reference evidence="5 6" key="1">
    <citation type="submission" date="2018-03" db="EMBL/GenBank/DDBJ databases">
        <title>Genomic Encyclopedia of Archaeal and Bacterial Type Strains, Phase II (KMG-II): from individual species to whole genera.</title>
        <authorList>
            <person name="Goeker M."/>
        </authorList>
    </citation>
    <scope>NUCLEOTIDE SEQUENCE [LARGE SCALE GENOMIC DNA]</scope>
    <source>
        <strain evidence="5 6">DSM 45312</strain>
    </source>
</reference>
<dbReference type="RefSeq" id="WP_106586629.1">
    <property type="nucleotide sequence ID" value="NZ_PYGA01000033.1"/>
</dbReference>
<organism evidence="5 6">
    <name type="scientific">Murinocardiopsis flavida</name>
    <dbReference type="NCBI Taxonomy" id="645275"/>
    <lineage>
        <taxon>Bacteria</taxon>
        <taxon>Bacillati</taxon>
        <taxon>Actinomycetota</taxon>
        <taxon>Actinomycetes</taxon>
        <taxon>Streptosporangiales</taxon>
        <taxon>Nocardiopsidaceae</taxon>
        <taxon>Murinocardiopsis</taxon>
    </lineage>
</organism>
<name>A0A2P8CPK1_9ACTN</name>